<dbReference type="InterPro" id="IPR011993">
    <property type="entry name" value="PH-like_dom_sf"/>
</dbReference>
<evidence type="ECO:0000313" key="2">
    <source>
        <dbReference type="Proteomes" id="UP000237271"/>
    </source>
</evidence>
<dbReference type="EMBL" id="NCKW01009736">
    <property type="protein sequence ID" value="POM66123.1"/>
    <property type="molecule type" value="Genomic_DNA"/>
</dbReference>
<dbReference type="SUPFAM" id="SSF50729">
    <property type="entry name" value="PH domain-like"/>
    <property type="match status" value="1"/>
</dbReference>
<reference evidence="1 2" key="1">
    <citation type="journal article" date="2017" name="Genome Biol. Evol.">
        <title>Phytophthora megakarya and P. palmivora, closely related causal agents of cacao black pod rot, underwent increases in genome sizes and gene numbers by different mechanisms.</title>
        <authorList>
            <person name="Ali S.S."/>
            <person name="Shao J."/>
            <person name="Lary D.J."/>
            <person name="Kronmiller B."/>
            <person name="Shen D."/>
            <person name="Strem M.D."/>
            <person name="Amoako-Attah I."/>
            <person name="Akrofi A.Y."/>
            <person name="Begoude B.A."/>
            <person name="Ten Hoopen G.M."/>
            <person name="Coulibaly K."/>
            <person name="Kebe B.I."/>
            <person name="Melnick R.L."/>
            <person name="Guiltinan M.J."/>
            <person name="Tyler B.M."/>
            <person name="Meinhardt L.W."/>
            <person name="Bailey B.A."/>
        </authorList>
    </citation>
    <scope>NUCLEOTIDE SEQUENCE [LARGE SCALE GENOMIC DNA]</scope>
    <source>
        <strain evidence="2">sbr112.9</strain>
    </source>
</reference>
<keyword evidence="1" id="KW-0560">Oxidoreductase</keyword>
<accession>A0A2P4XKP3</accession>
<feature type="non-terminal residue" evidence="1">
    <location>
        <position position="105"/>
    </location>
</feature>
<dbReference type="GO" id="GO:0004601">
    <property type="term" value="F:peroxidase activity"/>
    <property type="evidence" value="ECO:0007669"/>
    <property type="project" value="UniProtKB-KW"/>
</dbReference>
<dbReference type="AlphaFoldDB" id="A0A2P4XKP3"/>
<dbReference type="OrthoDB" id="446890at2759"/>
<proteinExistence type="predicted"/>
<comment type="caution">
    <text evidence="1">The sequence shown here is derived from an EMBL/GenBank/DDBJ whole genome shotgun (WGS) entry which is preliminary data.</text>
</comment>
<dbReference type="Gene3D" id="2.30.29.30">
    <property type="entry name" value="Pleckstrin-homology domain (PH domain)/Phosphotyrosine-binding domain (PTB)"/>
    <property type="match status" value="1"/>
</dbReference>
<evidence type="ECO:0000313" key="1">
    <source>
        <dbReference type="EMBL" id="POM66123.1"/>
    </source>
</evidence>
<name>A0A2P4XKP3_9STRA</name>
<keyword evidence="1" id="KW-0575">Peroxidase</keyword>
<dbReference type="Proteomes" id="UP000237271">
    <property type="component" value="Unassembled WGS sequence"/>
</dbReference>
<organism evidence="1 2">
    <name type="scientific">Phytophthora palmivora</name>
    <dbReference type="NCBI Taxonomy" id="4796"/>
    <lineage>
        <taxon>Eukaryota</taxon>
        <taxon>Sar</taxon>
        <taxon>Stramenopiles</taxon>
        <taxon>Oomycota</taxon>
        <taxon>Peronosporomycetes</taxon>
        <taxon>Peronosporales</taxon>
        <taxon>Peronosporaceae</taxon>
        <taxon>Phytophthora</taxon>
    </lineage>
</organism>
<keyword evidence="2" id="KW-1185">Reference proteome</keyword>
<sequence>MSTEGIIQAGNLLRKRVGLLAMLTCGKQLVYVEANDKHKNVTVFESETNKATPLATVDVSTDATVEFDASMTHGIKLANAKSTEVFAAESKEKQEEWLNSFINAG</sequence>
<protein>
    <submittedName>
        <fullName evidence="1">Phospholipid hydroperoxide glutathione peroxidase</fullName>
    </submittedName>
</protein>
<gene>
    <name evidence="1" type="ORF">PHPALM_18070</name>
</gene>